<dbReference type="CDD" id="cd06420">
    <property type="entry name" value="GT2_Chondriotin_Pol_N"/>
    <property type="match status" value="1"/>
</dbReference>
<sequence>MHANKIPASAAMLVKNSERYLPEVLAALSAFDEVLLLDNGSTDRTFEIAQQFENVRIHTHEFTGFGPMKNLAASLAKHHWIFSIDSDEVPDAELIESIREAVAHNDPQTVYSLSRLNHYNGRLIKGCTWYPDILPRLYHRNYTEFSDRQVHESLQIPSNLIVRKLKGHLKHYSYENAEGLIQKMQHYTTLYAVENRYKKTATPFKGLLHGMTAFFKNYILKRGFLYGADGLIISATNAQGSYYKYVKLYEHNRNVSVALIITTYNRPDALALVLKSALAQTRLPQEIIIADDGSDRRTTEVIGKFAQVSPVPVKHTWQQDKGFRAAQSRNRAIAAASSDYLIIIDGDMILDPSFIADHIAIARKGRLIQGSRVLIMQERTQDILSDRELLLPNLSFTANGIEKRLAALRMPKLAKFIGKRGNQKHKGVKSCNMGFFRDDALAVNGFNNEFVGWGREDSEFIARCYHNGMKRHNLKFAGIAYHLWHNEADRAALPTNDALLKATLEEKKIRCEHGVDEFLAQPDKPDDSDNETQTIP</sequence>
<keyword evidence="4" id="KW-0808">Transferase</keyword>
<dbReference type="PANTHER" id="PTHR43630:SF2">
    <property type="entry name" value="GLYCOSYLTRANSFERASE"/>
    <property type="match status" value="1"/>
</dbReference>
<evidence type="ECO:0000256" key="1">
    <source>
        <dbReference type="ARBA" id="ARBA00038494"/>
    </source>
</evidence>
<dbReference type="GO" id="GO:0016757">
    <property type="term" value="F:glycosyltransferase activity"/>
    <property type="evidence" value="ECO:0007669"/>
    <property type="project" value="UniProtKB-KW"/>
</dbReference>
<reference evidence="4 5" key="1">
    <citation type="submission" date="2018-08" db="EMBL/GenBank/DDBJ databases">
        <title>Neisseria zalophi ATCC BAA-2455 complete genome.</title>
        <authorList>
            <person name="Veseli I.A."/>
            <person name="Buttler R."/>
            <person name="Mascarenhas dos Santos A.C."/>
            <person name="Pombert J.-F."/>
        </authorList>
    </citation>
    <scope>NUCLEOTIDE SEQUENCE [LARGE SCALE GENOMIC DNA]</scope>
    <source>
        <strain evidence="4 5">ATCC BAA-2455</strain>
    </source>
</reference>
<dbReference type="InterPro" id="IPR001173">
    <property type="entry name" value="Glyco_trans_2-like"/>
</dbReference>
<name>A0A5J6PVM9_9NEIS</name>
<feature type="domain" description="Glycosyltransferase 2-like" evidence="3">
    <location>
        <begin position="259"/>
        <end position="439"/>
    </location>
</feature>
<feature type="region of interest" description="Disordered" evidence="2">
    <location>
        <begin position="515"/>
        <end position="536"/>
    </location>
</feature>
<dbReference type="AlphaFoldDB" id="A0A5J6PVM9"/>
<dbReference type="KEGG" id="nzl:D0T92_10175"/>
<evidence type="ECO:0000313" key="5">
    <source>
        <dbReference type="Proteomes" id="UP000325713"/>
    </source>
</evidence>
<comment type="similarity">
    <text evidence="1">Belongs to the glycosyltransferase 2 family. WaaE/KdtX subfamily.</text>
</comment>
<evidence type="ECO:0000313" key="4">
    <source>
        <dbReference type="EMBL" id="QEY26858.1"/>
    </source>
</evidence>
<evidence type="ECO:0000259" key="3">
    <source>
        <dbReference type="Pfam" id="PF00535"/>
    </source>
</evidence>
<dbReference type="Gene3D" id="3.90.550.10">
    <property type="entry name" value="Spore Coat Polysaccharide Biosynthesis Protein SpsA, Chain A"/>
    <property type="match status" value="2"/>
</dbReference>
<dbReference type="OrthoDB" id="9815923at2"/>
<protein>
    <submittedName>
        <fullName evidence="4">Glycosyltransferase</fullName>
    </submittedName>
</protein>
<dbReference type="Proteomes" id="UP000325713">
    <property type="component" value="Chromosome"/>
</dbReference>
<dbReference type="PANTHER" id="PTHR43630">
    <property type="entry name" value="POLY-BETA-1,6-N-ACETYL-D-GLUCOSAMINE SYNTHASE"/>
    <property type="match status" value="1"/>
</dbReference>
<evidence type="ECO:0000256" key="2">
    <source>
        <dbReference type="SAM" id="MobiDB-lite"/>
    </source>
</evidence>
<dbReference type="SUPFAM" id="SSF53448">
    <property type="entry name" value="Nucleotide-diphospho-sugar transferases"/>
    <property type="match status" value="2"/>
</dbReference>
<accession>A0A5J6PVM9</accession>
<keyword evidence="5" id="KW-1185">Reference proteome</keyword>
<organism evidence="4 5">
    <name type="scientific">Neisseria zalophi</name>
    <dbReference type="NCBI Taxonomy" id="640030"/>
    <lineage>
        <taxon>Bacteria</taxon>
        <taxon>Pseudomonadati</taxon>
        <taxon>Pseudomonadota</taxon>
        <taxon>Betaproteobacteria</taxon>
        <taxon>Neisseriales</taxon>
        <taxon>Neisseriaceae</taxon>
        <taxon>Neisseria</taxon>
    </lineage>
</organism>
<dbReference type="CDD" id="cd02511">
    <property type="entry name" value="Beta4Glucosyltransferase"/>
    <property type="match status" value="1"/>
</dbReference>
<dbReference type="EMBL" id="CP031700">
    <property type="protein sequence ID" value="QEY26858.1"/>
    <property type="molecule type" value="Genomic_DNA"/>
</dbReference>
<dbReference type="RefSeq" id="WP_151052530.1">
    <property type="nucleotide sequence ID" value="NZ_CP031700.1"/>
</dbReference>
<feature type="domain" description="Glycosyltransferase 2-like" evidence="3">
    <location>
        <begin position="9"/>
        <end position="128"/>
    </location>
</feature>
<dbReference type="InterPro" id="IPR029044">
    <property type="entry name" value="Nucleotide-diphossugar_trans"/>
</dbReference>
<proteinExistence type="inferred from homology"/>
<gene>
    <name evidence="4" type="ORF">D0T92_10175</name>
</gene>
<dbReference type="Pfam" id="PF00535">
    <property type="entry name" value="Glycos_transf_2"/>
    <property type="match status" value="2"/>
</dbReference>